<dbReference type="RefSeq" id="WP_189503443.1">
    <property type="nucleotide sequence ID" value="NZ_BMZQ01000002.1"/>
</dbReference>
<accession>A0A8J3DQB8</accession>
<protein>
    <recommendedName>
        <fullName evidence="4">DUF2188 domain-containing protein</fullName>
    </recommendedName>
</protein>
<feature type="compositionally biased region" description="Basic and acidic residues" evidence="1">
    <location>
        <begin position="146"/>
        <end position="173"/>
    </location>
</feature>
<proteinExistence type="predicted"/>
<comment type="caution">
    <text evidence="2">The sequence shown here is derived from an EMBL/GenBank/DDBJ whole genome shotgun (WGS) entry which is preliminary data.</text>
</comment>
<gene>
    <name evidence="2" type="ORF">GCM10016234_19970</name>
</gene>
<feature type="compositionally biased region" description="Low complexity" evidence="1">
    <location>
        <begin position="64"/>
        <end position="76"/>
    </location>
</feature>
<feature type="region of interest" description="Disordered" evidence="1">
    <location>
        <begin position="117"/>
        <end position="173"/>
    </location>
</feature>
<feature type="region of interest" description="Disordered" evidence="1">
    <location>
        <begin position="17"/>
        <end position="94"/>
    </location>
</feature>
<name>A0A8J3DQB8_9HYPH</name>
<dbReference type="InterPro" id="IPR018691">
    <property type="entry name" value="DUF2188"/>
</dbReference>
<evidence type="ECO:0000256" key="1">
    <source>
        <dbReference type="SAM" id="MobiDB-lite"/>
    </source>
</evidence>
<dbReference type="EMBL" id="BMZQ01000002">
    <property type="protein sequence ID" value="GHD14415.1"/>
    <property type="molecule type" value="Genomic_DNA"/>
</dbReference>
<keyword evidence="3" id="KW-1185">Reference proteome</keyword>
<reference evidence="2" key="1">
    <citation type="journal article" date="2014" name="Int. J. Syst. Evol. Microbiol.">
        <title>Complete genome sequence of Corynebacterium casei LMG S-19264T (=DSM 44701T), isolated from a smear-ripened cheese.</title>
        <authorList>
            <consortium name="US DOE Joint Genome Institute (JGI-PGF)"/>
            <person name="Walter F."/>
            <person name="Albersmeier A."/>
            <person name="Kalinowski J."/>
            <person name="Ruckert C."/>
        </authorList>
    </citation>
    <scope>NUCLEOTIDE SEQUENCE</scope>
    <source>
        <strain evidence="2">KCTC 42249</strain>
    </source>
</reference>
<dbReference type="AlphaFoldDB" id="A0A8J3DQB8"/>
<feature type="compositionally biased region" description="Low complexity" evidence="1">
    <location>
        <begin position="126"/>
        <end position="138"/>
    </location>
</feature>
<organism evidence="2 3">
    <name type="scientific">Tianweitania populi</name>
    <dbReference type="NCBI Taxonomy" id="1607949"/>
    <lineage>
        <taxon>Bacteria</taxon>
        <taxon>Pseudomonadati</taxon>
        <taxon>Pseudomonadota</taxon>
        <taxon>Alphaproteobacteria</taxon>
        <taxon>Hyphomicrobiales</taxon>
        <taxon>Phyllobacteriaceae</taxon>
        <taxon>Tianweitania</taxon>
    </lineage>
</organism>
<sequence>MRKLILAALGYAAYRWLSAPSSQSSDRQAERNPSNDDRSDASLSARERRREKRQRARDEENEGSASPSSANRPARAFNSNQTQEDQGDTGEVTYRIVEHDEGWAYKVGDVFSETFPTHDAAKEAAEAAARAQEQAGEPEPIEYQDEDGKWRQEESDGRDRPHTDVEDGEPRKG</sequence>
<dbReference type="Proteomes" id="UP000630142">
    <property type="component" value="Unassembled WGS sequence"/>
</dbReference>
<evidence type="ECO:0000313" key="2">
    <source>
        <dbReference type="EMBL" id="GHD14415.1"/>
    </source>
</evidence>
<evidence type="ECO:0008006" key="4">
    <source>
        <dbReference type="Google" id="ProtNLM"/>
    </source>
</evidence>
<dbReference type="Pfam" id="PF09954">
    <property type="entry name" value="DUF2188"/>
    <property type="match status" value="1"/>
</dbReference>
<feature type="compositionally biased region" description="Basic and acidic residues" evidence="1">
    <location>
        <begin position="27"/>
        <end position="48"/>
    </location>
</feature>
<evidence type="ECO:0000313" key="3">
    <source>
        <dbReference type="Proteomes" id="UP000630142"/>
    </source>
</evidence>
<reference evidence="2" key="2">
    <citation type="submission" date="2020-09" db="EMBL/GenBank/DDBJ databases">
        <authorList>
            <person name="Sun Q."/>
            <person name="Kim S."/>
        </authorList>
    </citation>
    <scope>NUCLEOTIDE SEQUENCE</scope>
    <source>
        <strain evidence="2">KCTC 42249</strain>
    </source>
</reference>